<dbReference type="InterPro" id="IPR003593">
    <property type="entry name" value="AAA+_ATPase"/>
</dbReference>
<feature type="compositionally biased region" description="Acidic residues" evidence="4">
    <location>
        <begin position="123"/>
        <end position="135"/>
    </location>
</feature>
<dbReference type="SUPFAM" id="SSF52540">
    <property type="entry name" value="P-loop containing nucleoside triphosphate hydrolases"/>
    <property type="match status" value="2"/>
</dbReference>
<keyword evidence="9" id="KW-1185">Reference proteome</keyword>
<feature type="compositionally biased region" description="Basic and acidic residues" evidence="4">
    <location>
        <begin position="267"/>
        <end position="279"/>
    </location>
</feature>
<proteinExistence type="predicted"/>
<reference evidence="7" key="2">
    <citation type="submission" date="2019-06" db="EMBL/GenBank/DDBJ databases">
        <title>Genomics analysis of Aphanomyces spp. identifies a new class of oomycete effector associated with host adaptation.</title>
        <authorList>
            <person name="Gaulin E."/>
        </authorList>
    </citation>
    <scope>NUCLEOTIDE SEQUENCE</scope>
    <source>
        <strain evidence="7">CBS 578.67</strain>
    </source>
</reference>
<feature type="compositionally biased region" description="Basic residues" evidence="4">
    <location>
        <begin position="106"/>
        <end position="118"/>
    </location>
</feature>
<dbReference type="InterPro" id="IPR003439">
    <property type="entry name" value="ABC_transporter-like_ATP-bd"/>
</dbReference>
<dbReference type="OrthoDB" id="2110130at2759"/>
<evidence type="ECO:0000256" key="3">
    <source>
        <dbReference type="ARBA" id="ARBA00022840"/>
    </source>
</evidence>
<dbReference type="PANTHER" id="PTHR19211">
    <property type="entry name" value="ATP-BINDING TRANSPORT PROTEIN-RELATED"/>
    <property type="match status" value="1"/>
</dbReference>
<dbReference type="InterPro" id="IPR027417">
    <property type="entry name" value="P-loop_NTPase"/>
</dbReference>
<evidence type="ECO:0000259" key="5">
    <source>
        <dbReference type="PROSITE" id="PS50893"/>
    </source>
</evidence>
<evidence type="ECO:0000259" key="6">
    <source>
        <dbReference type="PROSITE" id="PS51363"/>
    </source>
</evidence>
<dbReference type="SMART" id="SM00382">
    <property type="entry name" value="AAA"/>
    <property type="match status" value="2"/>
</dbReference>
<dbReference type="GO" id="GO:0016887">
    <property type="term" value="F:ATP hydrolysis activity"/>
    <property type="evidence" value="ECO:0007669"/>
    <property type="project" value="InterPro"/>
</dbReference>
<feature type="compositionally biased region" description="Basic and acidic residues" evidence="4">
    <location>
        <begin position="648"/>
        <end position="660"/>
    </location>
</feature>
<dbReference type="InterPro" id="IPR050611">
    <property type="entry name" value="ABCF"/>
</dbReference>
<evidence type="ECO:0000313" key="9">
    <source>
        <dbReference type="Proteomes" id="UP000332933"/>
    </source>
</evidence>
<feature type="compositionally biased region" description="Basic residues" evidence="4">
    <location>
        <begin position="183"/>
        <end position="195"/>
    </location>
</feature>
<feature type="compositionally biased region" description="Basic residues" evidence="4">
    <location>
        <begin position="32"/>
        <end position="42"/>
    </location>
</feature>
<feature type="compositionally biased region" description="Basic residues" evidence="4">
    <location>
        <begin position="66"/>
        <end position="76"/>
    </location>
</feature>
<dbReference type="PROSITE" id="PS51363">
    <property type="entry name" value="W2"/>
    <property type="match status" value="1"/>
</dbReference>
<dbReference type="InterPro" id="IPR003307">
    <property type="entry name" value="W2_domain"/>
</dbReference>
<gene>
    <name evidence="8" type="primary">Aste57867_12825</name>
    <name evidence="7" type="ORF">As57867_012777</name>
    <name evidence="8" type="ORF">ASTE57867_12825</name>
</gene>
<dbReference type="FunFam" id="3.40.50.300:FF:000011">
    <property type="entry name" value="Putative ABC transporter ATP-binding component"/>
    <property type="match status" value="1"/>
</dbReference>
<feature type="region of interest" description="Disordered" evidence="4">
    <location>
        <begin position="306"/>
        <end position="346"/>
    </location>
</feature>
<name>A0A485KX00_9STRA</name>
<dbReference type="FunFam" id="3.40.50.300:FF:000549">
    <property type="entry name" value="ABC transporter ATP-binding protein arb1"/>
    <property type="match status" value="1"/>
</dbReference>
<organism evidence="8 9">
    <name type="scientific">Aphanomyces stellatus</name>
    <dbReference type="NCBI Taxonomy" id="120398"/>
    <lineage>
        <taxon>Eukaryota</taxon>
        <taxon>Sar</taxon>
        <taxon>Stramenopiles</taxon>
        <taxon>Oomycota</taxon>
        <taxon>Saprolegniomycetes</taxon>
        <taxon>Saprolegniales</taxon>
        <taxon>Verrucalvaceae</taxon>
        <taxon>Aphanomyces</taxon>
    </lineage>
</organism>
<accession>A0A485KX00</accession>
<protein>
    <submittedName>
        <fullName evidence="8">Aste57867_12825 protein</fullName>
    </submittedName>
</protein>
<evidence type="ECO:0000256" key="1">
    <source>
        <dbReference type="ARBA" id="ARBA00022737"/>
    </source>
</evidence>
<feature type="compositionally biased region" description="Acidic residues" evidence="4">
    <location>
        <begin position="239"/>
        <end position="266"/>
    </location>
</feature>
<dbReference type="PROSITE" id="PS00211">
    <property type="entry name" value="ABC_TRANSPORTER_1"/>
    <property type="match status" value="2"/>
</dbReference>
<dbReference type="Proteomes" id="UP000332933">
    <property type="component" value="Unassembled WGS sequence"/>
</dbReference>
<sequence length="945" mass="106076">MARKRNNRRGDDSDDEPAPAAAAAPVEEDKKGNKKDKKKGGKKHQDDDDDDAAEDQTPVPAASTASKKKDKKGKKKQAFEEEETVQVEEEEEEEDPYAAVAASLASKKKDKKKDKKKQAFVEEVQEEEEEEEDEYAAAAAAIAAKKKDKKKDKKKPASFEDLNDDDGEEEEDPYAAVAASLASKKKDKKKDKKKQAFVEEVQDAEEDEEEEVDEYAAAAAAIAAKKKDKKKDKKKAAEVVEEVEEEEEEEAEVQADEEEEEEAVEEIVEKKPKSEADKKKDKKAKKKAAMAAALLETIEKDEAAAADEVETKVKKEKKDRKEGKKLSNKERRKLKEEAEAVERDEEYHRAANPMDGKQFSVSQQAFTEDANWENATDIHIDNFTINAHNKLLYENASLHINHGGKYGLVGPNGQGKTTILKMIALGELKIPPKIDCLYVEQEVVADDTRAVDAVLKADAERWALLEEEKQLLAALESGPNDVMDERLNDVYEQLAGMNASAAEARARRILFGLGFDSQMQEKATKDFSGGWRMRISLAKALYVEPTLLMLDEPTNHLDLNAVIWLDDYLQKWKKTLLIVSHDADFLNSVCGEILHLESKKLVSYKGNYDQFKEMEVQKRKQAEKAWEKQQKQLRALKAKGTSSTKATDIVKKAREPGARAEKKKAKSSVESAQDSGKSMELLERPREYTVKFSFQEITQLSPPILEVREVSFKYGDGPYLFKEVDFGIDTDSRVCIVGPNGVGKSTLLKVITGDLNIEEGEVRRNGRLRMGVYNQHFVDKLPMGETPVEYLRRLFQDITYQDARNLLGKVGLEGHAHEIKNRLLSGGQKARVVLAELILMNPHVLVLDEPTNNLDIESIDALCEALNQFDGGVVVVTHDARLIEAINCVLWVVGDQDCVAYNGTFHEYKNAILEDIMKKSEMEESRIADNAAKKAEKRAEKMAKK</sequence>
<feature type="compositionally biased region" description="Basic residues" evidence="4">
    <location>
        <begin position="224"/>
        <end position="234"/>
    </location>
</feature>
<dbReference type="InterPro" id="IPR017871">
    <property type="entry name" value="ABC_transporter-like_CS"/>
</dbReference>
<keyword evidence="1" id="KW-0677">Repeat</keyword>
<evidence type="ECO:0000256" key="2">
    <source>
        <dbReference type="ARBA" id="ARBA00022741"/>
    </source>
</evidence>
<evidence type="ECO:0000313" key="8">
    <source>
        <dbReference type="EMBL" id="VFT89672.1"/>
    </source>
</evidence>
<evidence type="ECO:0000313" key="7">
    <source>
        <dbReference type="EMBL" id="KAF0696407.1"/>
    </source>
</evidence>
<dbReference type="CDD" id="cd03221">
    <property type="entry name" value="ABCF_EF-3"/>
    <property type="match status" value="2"/>
</dbReference>
<dbReference type="InterPro" id="IPR032781">
    <property type="entry name" value="ABC_tran_Xtn"/>
</dbReference>
<feature type="domain" description="ABC transporter" evidence="5">
    <location>
        <begin position="705"/>
        <end position="921"/>
    </location>
</feature>
<dbReference type="PANTHER" id="PTHR19211:SF14">
    <property type="entry name" value="ATP-BINDING CASSETTE SUB-FAMILY F MEMBER 1"/>
    <property type="match status" value="1"/>
</dbReference>
<feature type="domain" description="W2" evidence="6">
    <location>
        <begin position="45"/>
        <end position="211"/>
    </location>
</feature>
<dbReference type="EMBL" id="CAADRA010005424">
    <property type="protein sequence ID" value="VFT89672.1"/>
    <property type="molecule type" value="Genomic_DNA"/>
</dbReference>
<dbReference type="EMBL" id="VJMH01005403">
    <property type="protein sequence ID" value="KAF0696407.1"/>
    <property type="molecule type" value="Genomic_DNA"/>
</dbReference>
<feature type="compositionally biased region" description="Basic residues" evidence="4">
    <location>
        <begin position="144"/>
        <end position="156"/>
    </location>
</feature>
<dbReference type="Pfam" id="PF12848">
    <property type="entry name" value="ABC_tran_Xtn"/>
    <property type="match status" value="1"/>
</dbReference>
<dbReference type="GO" id="GO:0005524">
    <property type="term" value="F:ATP binding"/>
    <property type="evidence" value="ECO:0007669"/>
    <property type="project" value="UniProtKB-KW"/>
</dbReference>
<feature type="compositionally biased region" description="Acidic residues" evidence="4">
    <location>
        <begin position="200"/>
        <end position="214"/>
    </location>
</feature>
<dbReference type="Pfam" id="PF00005">
    <property type="entry name" value="ABC_tran"/>
    <property type="match status" value="2"/>
</dbReference>
<keyword evidence="3" id="KW-0067">ATP-binding</keyword>
<feature type="compositionally biased region" description="Basic and acidic residues" evidence="4">
    <location>
        <begin position="319"/>
        <end position="346"/>
    </location>
</feature>
<feature type="compositionally biased region" description="Acidic residues" evidence="4">
    <location>
        <begin position="80"/>
        <end position="96"/>
    </location>
</feature>
<dbReference type="AlphaFoldDB" id="A0A485KX00"/>
<evidence type="ECO:0000256" key="4">
    <source>
        <dbReference type="SAM" id="MobiDB-lite"/>
    </source>
</evidence>
<dbReference type="PROSITE" id="PS50893">
    <property type="entry name" value="ABC_TRANSPORTER_2"/>
    <property type="match status" value="2"/>
</dbReference>
<dbReference type="Gene3D" id="3.40.50.300">
    <property type="entry name" value="P-loop containing nucleotide triphosphate hydrolases"/>
    <property type="match status" value="2"/>
</dbReference>
<feature type="compositionally biased region" description="Acidic residues" evidence="4">
    <location>
        <begin position="161"/>
        <end position="173"/>
    </location>
</feature>
<keyword evidence="2" id="KW-0547">Nucleotide-binding</keyword>
<feature type="region of interest" description="Disordered" evidence="4">
    <location>
        <begin position="1"/>
        <end position="289"/>
    </location>
</feature>
<reference evidence="8 9" key="1">
    <citation type="submission" date="2019-03" db="EMBL/GenBank/DDBJ databases">
        <authorList>
            <person name="Gaulin E."/>
            <person name="Dumas B."/>
        </authorList>
    </citation>
    <scope>NUCLEOTIDE SEQUENCE [LARGE SCALE GENOMIC DNA]</scope>
    <source>
        <strain evidence="8">CBS 568.67</strain>
    </source>
</reference>
<feature type="region of interest" description="Disordered" evidence="4">
    <location>
        <begin position="637"/>
        <end position="678"/>
    </location>
</feature>
<feature type="domain" description="ABC transporter" evidence="5">
    <location>
        <begin position="378"/>
        <end position="623"/>
    </location>
</feature>